<dbReference type="InterPro" id="IPR005320">
    <property type="entry name" value="Peptidase_S51"/>
</dbReference>
<protein>
    <submittedName>
        <fullName evidence="6">Cyanophycinase</fullName>
    </submittedName>
</protein>
<name>A0A1I0FLS0_9BACT</name>
<evidence type="ECO:0000256" key="2">
    <source>
        <dbReference type="ARBA" id="ARBA00022670"/>
    </source>
</evidence>
<evidence type="ECO:0000313" key="6">
    <source>
        <dbReference type="EMBL" id="SET58990.1"/>
    </source>
</evidence>
<proteinExistence type="inferred from homology"/>
<keyword evidence="2" id="KW-0645">Protease</keyword>
<feature type="signal peptide" evidence="5">
    <location>
        <begin position="1"/>
        <end position="17"/>
    </location>
</feature>
<gene>
    <name evidence="6" type="ORF">SAMN04487998_2319</name>
</gene>
<evidence type="ECO:0000256" key="5">
    <source>
        <dbReference type="SAM" id="SignalP"/>
    </source>
</evidence>
<organism evidence="6 7">
    <name type="scientific">Hymenobacter actinosclerus</name>
    <dbReference type="NCBI Taxonomy" id="82805"/>
    <lineage>
        <taxon>Bacteria</taxon>
        <taxon>Pseudomonadati</taxon>
        <taxon>Bacteroidota</taxon>
        <taxon>Cytophagia</taxon>
        <taxon>Cytophagales</taxon>
        <taxon>Hymenobacteraceae</taxon>
        <taxon>Hymenobacter</taxon>
    </lineage>
</organism>
<dbReference type="Pfam" id="PF03575">
    <property type="entry name" value="Peptidase_S51"/>
    <property type="match status" value="1"/>
</dbReference>
<dbReference type="PANTHER" id="PTHR36175:SF1">
    <property type="entry name" value="CYANOPHYCINASE"/>
    <property type="match status" value="1"/>
</dbReference>
<dbReference type="GO" id="GO:0008236">
    <property type="term" value="F:serine-type peptidase activity"/>
    <property type="evidence" value="ECO:0007669"/>
    <property type="project" value="UniProtKB-KW"/>
</dbReference>
<evidence type="ECO:0000256" key="4">
    <source>
        <dbReference type="ARBA" id="ARBA00022825"/>
    </source>
</evidence>
<dbReference type="InterPro" id="IPR029062">
    <property type="entry name" value="Class_I_gatase-like"/>
</dbReference>
<dbReference type="Proteomes" id="UP000198697">
    <property type="component" value="Unassembled WGS sequence"/>
</dbReference>
<keyword evidence="5" id="KW-0732">Signal</keyword>
<dbReference type="EMBL" id="FOHS01000002">
    <property type="protein sequence ID" value="SET58990.1"/>
    <property type="molecule type" value="Genomic_DNA"/>
</dbReference>
<feature type="chain" id="PRO_5011446428" evidence="5">
    <location>
        <begin position="18"/>
        <end position="356"/>
    </location>
</feature>
<dbReference type="CDD" id="cd03145">
    <property type="entry name" value="GAT1_cyanophycinase"/>
    <property type="match status" value="1"/>
</dbReference>
<dbReference type="PROSITE" id="PS51257">
    <property type="entry name" value="PROKAR_LIPOPROTEIN"/>
    <property type="match status" value="1"/>
</dbReference>
<dbReference type="SUPFAM" id="SSF52317">
    <property type="entry name" value="Class I glutamine amidotransferase-like"/>
    <property type="match status" value="1"/>
</dbReference>
<keyword evidence="7" id="KW-1185">Reference proteome</keyword>
<dbReference type="RefSeq" id="WP_092771516.1">
    <property type="nucleotide sequence ID" value="NZ_FOHS01000002.1"/>
</dbReference>
<dbReference type="PANTHER" id="PTHR36175">
    <property type="entry name" value="CYANOPHYCINASE"/>
    <property type="match status" value="1"/>
</dbReference>
<accession>A0A1I0FLS0</accession>
<reference evidence="7" key="1">
    <citation type="submission" date="2016-10" db="EMBL/GenBank/DDBJ databases">
        <authorList>
            <person name="Varghese N."/>
            <person name="Submissions S."/>
        </authorList>
    </citation>
    <scope>NUCLEOTIDE SEQUENCE [LARGE SCALE GENOMIC DNA]</scope>
    <source>
        <strain evidence="7">DSM 15310</strain>
    </source>
</reference>
<keyword evidence="3" id="KW-0378">Hydrolase</keyword>
<evidence type="ECO:0000256" key="1">
    <source>
        <dbReference type="ARBA" id="ARBA00006534"/>
    </source>
</evidence>
<dbReference type="OrthoDB" id="9799980at2"/>
<sequence>MKTNKFLGLLLLPALLAAGCRSSIPAPVTPRPPTGPGVGPVVRPASLGLVGDTADVRPAVSGGVVLMGGGTDVDAAFRWMIARSGGGDVVVLRASGTDAYNPYIAGLGTVNSVETLLINSRELANNPAVARTIRNAEMVFIAGGDQSNYMNYWRGTLVQDALNYLAQTRLAPLGGTSAGCAILGSAYFSGENGSPTAAEALANPYAPAVTLYHDDFLRVPVLRGVLTDQHYLTRDRPGRHVAFLARAWQDWGLLAQGIAVDEKTAVCVAPDGVAQVFGRSKAYFLRPVAGRPPERVVAGQPLQWLRQQQALAVYEVSGSETGQGRVSVTDLSPAAAQGGSWQWWWVDNGQLQQAPQ</sequence>
<keyword evidence="4" id="KW-0720">Serine protease</keyword>
<dbReference type="STRING" id="82805.SAMN04487998_2319"/>
<comment type="similarity">
    <text evidence="1">Belongs to the peptidase S51 family.</text>
</comment>
<dbReference type="AlphaFoldDB" id="A0A1I0FLS0"/>
<evidence type="ECO:0000256" key="3">
    <source>
        <dbReference type="ARBA" id="ARBA00022801"/>
    </source>
</evidence>
<dbReference type="GO" id="GO:0006508">
    <property type="term" value="P:proteolysis"/>
    <property type="evidence" value="ECO:0007669"/>
    <property type="project" value="UniProtKB-KW"/>
</dbReference>
<dbReference type="Gene3D" id="3.40.50.880">
    <property type="match status" value="1"/>
</dbReference>
<evidence type="ECO:0000313" key="7">
    <source>
        <dbReference type="Proteomes" id="UP000198697"/>
    </source>
</evidence>